<dbReference type="KEGG" id="cmp:Cha6605_2961"/>
<name>K9UH67_CHAP6</name>
<dbReference type="STRING" id="1173020.Cha6605_2961"/>
<dbReference type="EMBL" id="CP003600">
    <property type="protein sequence ID" value="AFY93993.1"/>
    <property type="molecule type" value="Genomic_DNA"/>
</dbReference>
<reference evidence="1 2" key="1">
    <citation type="submission" date="2012-05" db="EMBL/GenBank/DDBJ databases">
        <title>Finished chromosome of genome of Chamaesiphon sp. PCC 6605.</title>
        <authorList>
            <consortium name="US DOE Joint Genome Institute"/>
            <person name="Gugger M."/>
            <person name="Coursin T."/>
            <person name="Rippka R."/>
            <person name="Tandeau De Marsac N."/>
            <person name="Huntemann M."/>
            <person name="Wei C.-L."/>
            <person name="Han J."/>
            <person name="Detter J.C."/>
            <person name="Han C."/>
            <person name="Tapia R."/>
            <person name="Chen A."/>
            <person name="Kyrpides N."/>
            <person name="Mavromatis K."/>
            <person name="Markowitz V."/>
            <person name="Szeto E."/>
            <person name="Ivanova N."/>
            <person name="Pagani I."/>
            <person name="Pati A."/>
            <person name="Goodwin L."/>
            <person name="Nordberg H.P."/>
            <person name="Cantor M.N."/>
            <person name="Hua S.X."/>
            <person name="Woyke T."/>
            <person name="Kerfeld C.A."/>
        </authorList>
    </citation>
    <scope>NUCLEOTIDE SEQUENCE [LARGE SCALE GENOMIC DNA]</scope>
    <source>
        <strain evidence="2">ATCC 27169 / PCC 6605</strain>
    </source>
</reference>
<dbReference type="Proteomes" id="UP000010366">
    <property type="component" value="Chromosome"/>
</dbReference>
<dbReference type="HOGENOM" id="CLU_3097012_0_0_3"/>
<evidence type="ECO:0000313" key="2">
    <source>
        <dbReference type="Proteomes" id="UP000010366"/>
    </source>
</evidence>
<proteinExistence type="predicted"/>
<dbReference type="AlphaFoldDB" id="K9UH67"/>
<accession>K9UH67</accession>
<gene>
    <name evidence="1" type="ORF">Cha6605_2961</name>
</gene>
<protein>
    <submittedName>
        <fullName evidence="1">Uncharacterized protein</fullName>
    </submittedName>
</protein>
<sequence>MYLGFGNLLAVIYTEPIDLDGGSIVKTDPLVLLLADKIYNVRTIDPMGGSK</sequence>
<evidence type="ECO:0000313" key="1">
    <source>
        <dbReference type="EMBL" id="AFY93993.1"/>
    </source>
</evidence>
<organism evidence="1 2">
    <name type="scientific">Chamaesiphon minutus (strain ATCC 27169 / PCC 6605)</name>
    <dbReference type="NCBI Taxonomy" id="1173020"/>
    <lineage>
        <taxon>Bacteria</taxon>
        <taxon>Bacillati</taxon>
        <taxon>Cyanobacteriota</taxon>
        <taxon>Cyanophyceae</taxon>
        <taxon>Gomontiellales</taxon>
        <taxon>Chamaesiphonaceae</taxon>
        <taxon>Chamaesiphon</taxon>
    </lineage>
</organism>
<keyword evidence="2" id="KW-1185">Reference proteome</keyword>